<dbReference type="GO" id="GO:0016616">
    <property type="term" value="F:oxidoreductase activity, acting on the CH-OH group of donors, NAD or NADP as acceptor"/>
    <property type="evidence" value="ECO:0007669"/>
    <property type="project" value="InterPro"/>
</dbReference>
<dbReference type="SUPFAM" id="SSF52283">
    <property type="entry name" value="Formate/glycerate dehydrogenase catalytic domain-like"/>
    <property type="match status" value="1"/>
</dbReference>
<dbReference type="GO" id="GO:0006096">
    <property type="term" value="P:glycolytic process"/>
    <property type="evidence" value="ECO:0007669"/>
    <property type="project" value="UniProtKB-KW"/>
</dbReference>
<dbReference type="Gene3D" id="3.40.50.720">
    <property type="entry name" value="NAD(P)-binding Rossmann-like Domain"/>
    <property type="match status" value="2"/>
</dbReference>
<keyword evidence="13" id="KW-1185">Reference proteome</keyword>
<gene>
    <name evidence="12" type="ORF">ElyMa_001946200</name>
</gene>
<evidence type="ECO:0000256" key="6">
    <source>
        <dbReference type="ARBA" id="ARBA00013068"/>
    </source>
</evidence>
<name>A0AAV4EYM9_9GAST</name>
<dbReference type="AlphaFoldDB" id="A0AAV4EYM9"/>
<dbReference type="GO" id="GO:0005829">
    <property type="term" value="C:cytosol"/>
    <property type="evidence" value="ECO:0007669"/>
    <property type="project" value="TreeGrafter"/>
</dbReference>
<keyword evidence="10" id="KW-0456">Lyase</keyword>
<dbReference type="GO" id="GO:0051287">
    <property type="term" value="F:NAD binding"/>
    <property type="evidence" value="ECO:0007669"/>
    <property type="project" value="InterPro"/>
</dbReference>
<dbReference type="InterPro" id="IPR000771">
    <property type="entry name" value="FBA_II"/>
</dbReference>
<dbReference type="NCBIfam" id="TIGR01520">
    <property type="entry name" value="FruBisAldo_II_A"/>
    <property type="match status" value="1"/>
</dbReference>
<evidence type="ECO:0000313" key="13">
    <source>
        <dbReference type="Proteomes" id="UP000762676"/>
    </source>
</evidence>
<dbReference type="Gene3D" id="3.20.20.70">
    <property type="entry name" value="Aldolase class I"/>
    <property type="match status" value="1"/>
</dbReference>
<proteinExistence type="inferred from homology"/>
<dbReference type="Pfam" id="PF01116">
    <property type="entry name" value="F_bP_aldolase"/>
    <property type="match status" value="1"/>
</dbReference>
<dbReference type="PANTHER" id="PTHR30559:SF0">
    <property type="entry name" value="FRUCTOSE-BISPHOSPHATE ALDOLASE"/>
    <property type="match status" value="1"/>
</dbReference>
<dbReference type="GO" id="GO:0004332">
    <property type="term" value="F:fructose-bisphosphate aldolase activity"/>
    <property type="evidence" value="ECO:0007669"/>
    <property type="project" value="UniProtKB-EC"/>
</dbReference>
<keyword evidence="9" id="KW-0324">Glycolysis</keyword>
<evidence type="ECO:0000256" key="2">
    <source>
        <dbReference type="ARBA" id="ARBA00001947"/>
    </source>
</evidence>
<keyword evidence="7" id="KW-0479">Metal-binding</keyword>
<comment type="caution">
    <text evidence="12">The sequence shown here is derived from an EMBL/GenBank/DDBJ whole genome shotgun (WGS) entry which is preliminary data.</text>
</comment>
<comment type="pathway">
    <text evidence="4">Carbohydrate degradation; glycolysis; D-glyceraldehyde 3-phosphate and glycerone phosphate from D-glucose: step 4/4.</text>
</comment>
<dbReference type="EMBL" id="BMAT01003949">
    <property type="protein sequence ID" value="GFR65390.1"/>
    <property type="molecule type" value="Genomic_DNA"/>
</dbReference>
<dbReference type="CDD" id="cd00946">
    <property type="entry name" value="FBP_aldolase_IIA"/>
    <property type="match status" value="1"/>
</dbReference>
<dbReference type="PROSITE" id="PS00065">
    <property type="entry name" value="D_2_HYDROXYACID_DH_1"/>
    <property type="match status" value="1"/>
</dbReference>
<comment type="similarity">
    <text evidence="5">Belongs to the class II fructose-bisphosphate aldolase family.</text>
</comment>
<dbReference type="NCBIfam" id="TIGR00167">
    <property type="entry name" value="cbbA"/>
    <property type="match status" value="1"/>
</dbReference>
<comment type="catalytic activity">
    <reaction evidence="1">
        <text>beta-D-fructose 1,6-bisphosphate = D-glyceraldehyde 3-phosphate + dihydroxyacetone phosphate</text>
        <dbReference type="Rhea" id="RHEA:14729"/>
        <dbReference type="ChEBI" id="CHEBI:32966"/>
        <dbReference type="ChEBI" id="CHEBI:57642"/>
        <dbReference type="ChEBI" id="CHEBI:59776"/>
        <dbReference type="EC" id="4.1.2.13"/>
    </reaction>
</comment>
<feature type="domain" description="D-isomer specific 2-hydroxyacid dehydrogenase NAD-binding" evidence="11">
    <location>
        <begin position="442"/>
        <end position="504"/>
    </location>
</feature>
<evidence type="ECO:0000256" key="3">
    <source>
        <dbReference type="ARBA" id="ARBA00002181"/>
    </source>
</evidence>
<keyword evidence="8" id="KW-0862">Zinc</keyword>
<dbReference type="FunFam" id="3.20.20.70:FF:000013">
    <property type="entry name" value="Class II fructose-bisphosphate aldolase"/>
    <property type="match status" value="1"/>
</dbReference>
<evidence type="ECO:0000256" key="10">
    <source>
        <dbReference type="ARBA" id="ARBA00023239"/>
    </source>
</evidence>
<dbReference type="EC" id="4.1.2.13" evidence="6"/>
<evidence type="ECO:0000313" key="12">
    <source>
        <dbReference type="EMBL" id="GFR65390.1"/>
    </source>
</evidence>
<dbReference type="SUPFAM" id="SSF51735">
    <property type="entry name" value="NAD(P)-binding Rossmann-fold domains"/>
    <property type="match status" value="1"/>
</dbReference>
<evidence type="ECO:0000256" key="9">
    <source>
        <dbReference type="ARBA" id="ARBA00023152"/>
    </source>
</evidence>
<dbReference type="SUPFAM" id="SSF51569">
    <property type="entry name" value="Aldolase"/>
    <property type="match status" value="1"/>
</dbReference>
<protein>
    <recommendedName>
        <fullName evidence="6">fructose-bisphosphate aldolase</fullName>
        <ecNumber evidence="6">4.1.2.13</ecNumber>
    </recommendedName>
</protein>
<sequence length="504" mass="54708">MRSLKEGVITGDEVQKVFQLAKEKCFALPAVNVVGSNSINAVLETASQLNSPVIIQFSNGGGIFNAGKSLNNDNQSAAITGSVAGAKHVHELAVKYGASVILHTDHCAKNLLPWVDGLLDAGEQHFKHVGSPLFSSHMIDLSEESLEENIQLCKTYLERMHPLGMTLEIELGITGGEEDGVDNSDIDASKLYTQPEEVAYAYEELSKVSPRFTIAAAFGNVHGVYKPGNVKLTPKILKNSQEYIQKKYNTTANPVNFVFHGGSGSSKEEIQEAIDYGVIKMNIDTDMQYAFLEGIRDYIQTNGNYLQSQIGNPEGDEMPNKKFYDPRVWLREANDGISKTGISTLEEAGFEVMTRNVAQGQLINYINDNQVVVLLVRSATKVRKDIIDACPSIKIIGRGGVGMDNIDVDYAKSKGIEVINTPVASSTSVAELVFAHLFGGVRFLYDSNRQMPMVGETKFGELKKAYAKGVELSGKTLGIIGLGKIGTATARIAIGLGMKVIAYD</sequence>
<evidence type="ECO:0000256" key="7">
    <source>
        <dbReference type="ARBA" id="ARBA00022723"/>
    </source>
</evidence>
<evidence type="ECO:0000256" key="8">
    <source>
        <dbReference type="ARBA" id="ARBA00022833"/>
    </source>
</evidence>
<dbReference type="InterPro" id="IPR006140">
    <property type="entry name" value="D-isomer_DH_NAD-bd"/>
</dbReference>
<evidence type="ECO:0000256" key="5">
    <source>
        <dbReference type="ARBA" id="ARBA00005812"/>
    </source>
</evidence>
<feature type="non-terminal residue" evidence="12">
    <location>
        <position position="504"/>
    </location>
</feature>
<comment type="function">
    <text evidence="3">Catalyzes the aldol condensation of dihydroxyacetone phosphate (DHAP or glycerone-phosphate) with glyceraldehyde 3-phosphate (G3P) to form fructose 1,6-bisphosphate (FBP) in gluconeogenesis and the reverse reaction in glycolysis.</text>
</comment>
<comment type="cofactor">
    <cofactor evidence="2">
        <name>Zn(2+)</name>
        <dbReference type="ChEBI" id="CHEBI:29105"/>
    </cofactor>
</comment>
<dbReference type="InterPro" id="IPR036291">
    <property type="entry name" value="NAD(P)-bd_dom_sf"/>
</dbReference>
<dbReference type="InterPro" id="IPR029752">
    <property type="entry name" value="D-isomer_DH_CS1"/>
</dbReference>
<dbReference type="GO" id="GO:0008270">
    <property type="term" value="F:zinc ion binding"/>
    <property type="evidence" value="ECO:0007669"/>
    <property type="project" value="InterPro"/>
</dbReference>
<dbReference type="NCBIfam" id="NF006628">
    <property type="entry name" value="PRK09197.1"/>
    <property type="match status" value="1"/>
</dbReference>
<dbReference type="InterPro" id="IPR006411">
    <property type="entry name" value="Fruct_bisP_bact"/>
</dbReference>
<reference evidence="12 13" key="1">
    <citation type="journal article" date="2021" name="Elife">
        <title>Chloroplast acquisition without the gene transfer in kleptoplastic sea slugs, Plakobranchus ocellatus.</title>
        <authorList>
            <person name="Maeda T."/>
            <person name="Takahashi S."/>
            <person name="Yoshida T."/>
            <person name="Shimamura S."/>
            <person name="Takaki Y."/>
            <person name="Nagai Y."/>
            <person name="Toyoda A."/>
            <person name="Suzuki Y."/>
            <person name="Arimoto A."/>
            <person name="Ishii H."/>
            <person name="Satoh N."/>
            <person name="Nishiyama T."/>
            <person name="Hasebe M."/>
            <person name="Maruyama T."/>
            <person name="Minagawa J."/>
            <person name="Obokata J."/>
            <person name="Shigenobu S."/>
        </authorList>
    </citation>
    <scope>NUCLEOTIDE SEQUENCE [LARGE SCALE GENOMIC DNA]</scope>
</reference>
<accession>A0AAV4EYM9</accession>
<evidence type="ECO:0000256" key="1">
    <source>
        <dbReference type="ARBA" id="ARBA00000441"/>
    </source>
</evidence>
<dbReference type="PROSITE" id="PS00806">
    <property type="entry name" value="ALDOLASE_CLASS_II_2"/>
    <property type="match status" value="1"/>
</dbReference>
<dbReference type="Pfam" id="PF02826">
    <property type="entry name" value="2-Hacid_dh_C"/>
    <property type="match status" value="1"/>
</dbReference>
<dbReference type="Proteomes" id="UP000762676">
    <property type="component" value="Unassembled WGS sequence"/>
</dbReference>
<dbReference type="InterPro" id="IPR013785">
    <property type="entry name" value="Aldolase_TIM"/>
</dbReference>
<dbReference type="GO" id="GO:0006094">
    <property type="term" value="P:gluconeogenesis"/>
    <property type="evidence" value="ECO:0007669"/>
    <property type="project" value="TreeGrafter"/>
</dbReference>
<dbReference type="PANTHER" id="PTHR30559">
    <property type="entry name" value="FRUCTOSE-BISPHOSPHATE ALDOLASE CLASS 2"/>
    <property type="match status" value="1"/>
</dbReference>
<organism evidence="12 13">
    <name type="scientific">Elysia marginata</name>
    <dbReference type="NCBI Taxonomy" id="1093978"/>
    <lineage>
        <taxon>Eukaryota</taxon>
        <taxon>Metazoa</taxon>
        <taxon>Spiralia</taxon>
        <taxon>Lophotrochozoa</taxon>
        <taxon>Mollusca</taxon>
        <taxon>Gastropoda</taxon>
        <taxon>Heterobranchia</taxon>
        <taxon>Euthyneura</taxon>
        <taxon>Panpulmonata</taxon>
        <taxon>Sacoglossa</taxon>
        <taxon>Placobranchoidea</taxon>
        <taxon>Plakobranchidae</taxon>
        <taxon>Elysia</taxon>
    </lineage>
</organism>
<evidence type="ECO:0000259" key="11">
    <source>
        <dbReference type="Pfam" id="PF02826"/>
    </source>
</evidence>
<evidence type="ECO:0000256" key="4">
    <source>
        <dbReference type="ARBA" id="ARBA00004714"/>
    </source>
</evidence>